<dbReference type="SUPFAM" id="SSF53474">
    <property type="entry name" value="alpha/beta-Hydrolases"/>
    <property type="match status" value="1"/>
</dbReference>
<dbReference type="PANTHER" id="PTHR43798">
    <property type="entry name" value="MONOACYLGLYCEROL LIPASE"/>
    <property type="match status" value="1"/>
</dbReference>
<gene>
    <name evidence="3" type="ORF">G3I70_33595</name>
</gene>
<dbReference type="AlphaFoldDB" id="A0A6L9QPL0"/>
<dbReference type="Proteomes" id="UP000475532">
    <property type="component" value="Unassembled WGS sequence"/>
</dbReference>
<organism evidence="3 4">
    <name type="scientific">Actinomadura bangladeshensis</name>
    <dbReference type="NCBI Taxonomy" id="453573"/>
    <lineage>
        <taxon>Bacteria</taxon>
        <taxon>Bacillati</taxon>
        <taxon>Actinomycetota</taxon>
        <taxon>Actinomycetes</taxon>
        <taxon>Streptosporangiales</taxon>
        <taxon>Thermomonosporaceae</taxon>
        <taxon>Actinomadura</taxon>
    </lineage>
</organism>
<keyword evidence="1 3" id="KW-0378">Hydrolase</keyword>
<evidence type="ECO:0000259" key="2">
    <source>
        <dbReference type="Pfam" id="PF00561"/>
    </source>
</evidence>
<evidence type="ECO:0000313" key="4">
    <source>
        <dbReference type="Proteomes" id="UP000475532"/>
    </source>
</evidence>
<proteinExistence type="predicted"/>
<sequence length="247" mass="26752">MRIAFEVVGRGRPLVLLHGFYGDRTTWHQAGHVAALADDHRLVLIDARGHGESDAPHDTDSYRIDRQVDDVIPVLDALGIDRAALWGASMGGTIGLHLAARHPSRLTALIAGGAHAEAVAADPDEVAQEAALFRTQGTAPFIAWLERQGPLPPWFRTTMQAADQHALAALTTALATREDITDALAETSVPLLLLASDREPRLPSIRYTAAKIPSATLVELPNCSHLDTFLRTDLTLPAVRHFLAENR</sequence>
<dbReference type="InterPro" id="IPR050266">
    <property type="entry name" value="AB_hydrolase_sf"/>
</dbReference>
<evidence type="ECO:0000256" key="1">
    <source>
        <dbReference type="ARBA" id="ARBA00022801"/>
    </source>
</evidence>
<dbReference type="InterPro" id="IPR029058">
    <property type="entry name" value="AB_hydrolase_fold"/>
</dbReference>
<dbReference type="GO" id="GO:0016787">
    <property type="term" value="F:hydrolase activity"/>
    <property type="evidence" value="ECO:0007669"/>
    <property type="project" value="UniProtKB-KW"/>
</dbReference>
<dbReference type="PRINTS" id="PR00111">
    <property type="entry name" value="ABHYDROLASE"/>
</dbReference>
<reference evidence="3 4" key="1">
    <citation type="submission" date="2020-01" db="EMBL/GenBank/DDBJ databases">
        <title>Insect and environment-associated Actinomycetes.</title>
        <authorList>
            <person name="Currrie C."/>
            <person name="Chevrette M."/>
            <person name="Carlson C."/>
            <person name="Stubbendieck R."/>
            <person name="Wendt-Pienkowski E."/>
        </authorList>
    </citation>
    <scope>NUCLEOTIDE SEQUENCE [LARGE SCALE GENOMIC DNA]</scope>
    <source>
        <strain evidence="3 4">SID10258</strain>
    </source>
</reference>
<dbReference type="GO" id="GO:0016020">
    <property type="term" value="C:membrane"/>
    <property type="evidence" value="ECO:0007669"/>
    <property type="project" value="TreeGrafter"/>
</dbReference>
<dbReference type="Pfam" id="PF00561">
    <property type="entry name" value="Abhydrolase_1"/>
    <property type="match status" value="1"/>
</dbReference>
<dbReference type="PANTHER" id="PTHR43798:SF31">
    <property type="entry name" value="AB HYDROLASE SUPERFAMILY PROTEIN YCLE"/>
    <property type="match status" value="1"/>
</dbReference>
<dbReference type="Gene3D" id="3.40.50.1820">
    <property type="entry name" value="alpha/beta hydrolase"/>
    <property type="match status" value="1"/>
</dbReference>
<dbReference type="InterPro" id="IPR000073">
    <property type="entry name" value="AB_hydrolase_1"/>
</dbReference>
<dbReference type="RefSeq" id="WP_163061841.1">
    <property type="nucleotide sequence ID" value="NZ_JAAGLI010000915.1"/>
</dbReference>
<feature type="domain" description="AB hydrolase-1" evidence="2">
    <location>
        <begin position="13"/>
        <end position="165"/>
    </location>
</feature>
<evidence type="ECO:0000313" key="3">
    <source>
        <dbReference type="EMBL" id="NEA27395.1"/>
    </source>
</evidence>
<dbReference type="EMBL" id="JAAGLI010000915">
    <property type="protein sequence ID" value="NEA27395.1"/>
    <property type="molecule type" value="Genomic_DNA"/>
</dbReference>
<protein>
    <submittedName>
        <fullName evidence="3">Alpha/beta fold hydrolase</fullName>
    </submittedName>
</protein>
<comment type="caution">
    <text evidence="3">The sequence shown here is derived from an EMBL/GenBank/DDBJ whole genome shotgun (WGS) entry which is preliminary data.</text>
</comment>
<name>A0A6L9QPL0_9ACTN</name>
<accession>A0A6L9QPL0</accession>